<feature type="domain" description="Chalcone isomerase" evidence="2">
    <location>
        <begin position="63"/>
        <end position="169"/>
    </location>
</feature>
<dbReference type="RefSeq" id="WP_289829845.1">
    <property type="nucleotide sequence ID" value="NZ_JAUEDK010000015.1"/>
</dbReference>
<gene>
    <name evidence="3" type="ORF">QU481_10125</name>
</gene>
<feature type="chain" id="PRO_5045958990" evidence="1">
    <location>
        <begin position="20"/>
        <end position="173"/>
    </location>
</feature>
<dbReference type="InterPro" id="IPR016087">
    <property type="entry name" value="Chalcone_isomerase"/>
</dbReference>
<evidence type="ECO:0000256" key="1">
    <source>
        <dbReference type="SAM" id="SignalP"/>
    </source>
</evidence>
<protein>
    <submittedName>
        <fullName evidence="3">Chalcone isomerase family protein</fullName>
    </submittedName>
</protein>
<keyword evidence="1" id="KW-0732">Signal</keyword>
<keyword evidence="4" id="KW-1185">Reference proteome</keyword>
<evidence type="ECO:0000313" key="4">
    <source>
        <dbReference type="Proteomes" id="UP001168540"/>
    </source>
</evidence>
<dbReference type="GO" id="GO:0016853">
    <property type="term" value="F:isomerase activity"/>
    <property type="evidence" value="ECO:0007669"/>
    <property type="project" value="UniProtKB-KW"/>
</dbReference>
<name>A0ABT7XN70_9NEIS</name>
<keyword evidence="3" id="KW-0413">Isomerase</keyword>
<proteinExistence type="predicted"/>
<reference evidence="3" key="1">
    <citation type="submission" date="2023-06" db="EMBL/GenBank/DDBJ databases">
        <authorList>
            <person name="Zhang S."/>
        </authorList>
    </citation>
    <scope>NUCLEOTIDE SEQUENCE</scope>
    <source>
        <strain evidence="3">SG2303</strain>
    </source>
</reference>
<accession>A0ABT7XN70</accession>
<evidence type="ECO:0000259" key="2">
    <source>
        <dbReference type="Pfam" id="PF16036"/>
    </source>
</evidence>
<evidence type="ECO:0000313" key="3">
    <source>
        <dbReference type="EMBL" id="MDN0075246.1"/>
    </source>
</evidence>
<organism evidence="3 4">
    <name type="scientific">Crenobacter oryzisoli</name>
    <dbReference type="NCBI Taxonomy" id="3056844"/>
    <lineage>
        <taxon>Bacteria</taxon>
        <taxon>Pseudomonadati</taxon>
        <taxon>Pseudomonadota</taxon>
        <taxon>Betaproteobacteria</taxon>
        <taxon>Neisseriales</taxon>
        <taxon>Neisseriaceae</taxon>
        <taxon>Crenobacter</taxon>
    </lineage>
</organism>
<comment type="caution">
    <text evidence="3">The sequence shown here is derived from an EMBL/GenBank/DDBJ whole genome shotgun (WGS) entry which is preliminary data.</text>
</comment>
<dbReference type="Pfam" id="PF16036">
    <property type="entry name" value="Chalcone_3"/>
    <property type="match status" value="1"/>
</dbReference>
<dbReference type="EMBL" id="JAUEDK010000015">
    <property type="protein sequence ID" value="MDN0075246.1"/>
    <property type="molecule type" value="Genomic_DNA"/>
</dbReference>
<dbReference type="Proteomes" id="UP001168540">
    <property type="component" value="Unassembled WGS sequence"/>
</dbReference>
<sequence length="173" mass="19406">MLRPLLLAALLSLAMPAGADTLWGSDVPGSRLVGQGEFRYLGFDIYTARLWSTRLPFDHNAPFALELTYHRSISRERFVDSSIDELRRLFGNALSEGKLARWRELMTLAFIDVEPGDQLVGVFLPGQGCRFYSRDRLLAVVRDTEFARAFFAIWLAPNTRDTGLRAQLTGGAP</sequence>
<feature type="signal peptide" evidence="1">
    <location>
        <begin position="1"/>
        <end position="19"/>
    </location>
</feature>